<proteinExistence type="predicted"/>
<evidence type="ECO:0008006" key="4">
    <source>
        <dbReference type="Google" id="ProtNLM"/>
    </source>
</evidence>
<comment type="caution">
    <text evidence="2">The sequence shown here is derived from an EMBL/GenBank/DDBJ whole genome shotgun (WGS) entry which is preliminary data.</text>
</comment>
<organism evidence="2 3">
    <name type="scientific">Mycobacterium kansasii 662</name>
    <dbReference type="NCBI Taxonomy" id="1299326"/>
    <lineage>
        <taxon>Bacteria</taxon>
        <taxon>Bacillati</taxon>
        <taxon>Actinomycetota</taxon>
        <taxon>Actinomycetes</taxon>
        <taxon>Mycobacteriales</taxon>
        <taxon>Mycobacteriaceae</taxon>
        <taxon>Mycobacterium</taxon>
    </lineage>
</organism>
<accession>X7Y6L1</accession>
<evidence type="ECO:0000313" key="2">
    <source>
        <dbReference type="EMBL" id="EUA02461.1"/>
    </source>
</evidence>
<evidence type="ECO:0000256" key="1">
    <source>
        <dbReference type="SAM" id="SignalP"/>
    </source>
</evidence>
<reference evidence="2 3" key="1">
    <citation type="submission" date="2013-12" db="EMBL/GenBank/DDBJ databases">
        <authorList>
            <person name="Brown-Elliot B."/>
            <person name="Wallace R."/>
            <person name="Lenaerts A."/>
            <person name="Ordway D."/>
            <person name="DeGroote M.A."/>
            <person name="Parker T."/>
            <person name="Sizemore C."/>
            <person name="Tallon L.J."/>
            <person name="Sadzewicz L.K."/>
            <person name="Sengamalay N."/>
            <person name="Fraser C.M."/>
            <person name="Hine E."/>
            <person name="Shefchek K.A."/>
            <person name="Das S.P."/>
            <person name="Tettelin H."/>
        </authorList>
    </citation>
    <scope>NUCLEOTIDE SEQUENCE [LARGE SCALE GENOMIC DNA]</scope>
    <source>
        <strain evidence="2 3">662</strain>
    </source>
</reference>
<keyword evidence="1" id="KW-0732">Signal</keyword>
<protein>
    <recommendedName>
        <fullName evidence="4">Secreted protein</fullName>
    </recommendedName>
</protein>
<dbReference type="PATRIC" id="fig|1299326.3.peg.6391"/>
<feature type="chain" id="PRO_5004981538" description="Secreted protein" evidence="1">
    <location>
        <begin position="45"/>
        <end position="116"/>
    </location>
</feature>
<sequence length="116" mass="12398">MGQTSWLRFGRSGGKMIFVNCSRRVTLAAVVGAVAVVFAPAAVADPNSPSYSQGKQAIDEQVQQYHVQLNPGTDLNQYCQQVLMGDLKSGKIARVDSGPDFLAGCQDEGRALLTSH</sequence>
<evidence type="ECO:0000313" key="3">
    <source>
        <dbReference type="Proteomes" id="UP000020561"/>
    </source>
</evidence>
<dbReference type="Proteomes" id="UP000020561">
    <property type="component" value="Unassembled WGS sequence"/>
</dbReference>
<dbReference type="AlphaFoldDB" id="X7Y6L1"/>
<gene>
    <name evidence="2" type="ORF">I545_6647</name>
</gene>
<name>X7Y6L1_MYCKA</name>
<dbReference type="EMBL" id="JAOA01000021">
    <property type="protein sequence ID" value="EUA02461.1"/>
    <property type="molecule type" value="Genomic_DNA"/>
</dbReference>
<feature type="signal peptide" evidence="1">
    <location>
        <begin position="1"/>
        <end position="44"/>
    </location>
</feature>